<evidence type="ECO:0000256" key="1">
    <source>
        <dbReference type="SAM" id="MobiDB-lite"/>
    </source>
</evidence>
<dbReference type="Pfam" id="PF00300">
    <property type="entry name" value="His_Phos_1"/>
    <property type="match status" value="1"/>
</dbReference>
<dbReference type="AlphaFoldDB" id="A0A812LK86"/>
<dbReference type="EMBL" id="CAJNDS010000979">
    <property type="protein sequence ID" value="CAE7242557.1"/>
    <property type="molecule type" value="Genomic_DNA"/>
</dbReference>
<dbReference type="Gene3D" id="3.40.50.1240">
    <property type="entry name" value="Phosphoglycerate mutase-like"/>
    <property type="match status" value="1"/>
</dbReference>
<dbReference type="OrthoDB" id="430091at2759"/>
<dbReference type="InterPro" id="IPR051710">
    <property type="entry name" value="Phosphatase_SH3-domain"/>
</dbReference>
<feature type="compositionally biased region" description="Basic and acidic residues" evidence="1">
    <location>
        <begin position="259"/>
        <end position="273"/>
    </location>
</feature>
<dbReference type="PANTHER" id="PTHR16469:SF27">
    <property type="entry name" value="UBIQUITIN-ASSOCIATED AND SH3 DOMAIN-CONTAINING BA-RELATED"/>
    <property type="match status" value="1"/>
</dbReference>
<gene>
    <name evidence="2" type="primary">Icl1f</name>
    <name evidence="2" type="ORF">SNAT2548_LOCUS11157</name>
</gene>
<reference evidence="2" key="1">
    <citation type="submission" date="2021-02" db="EMBL/GenBank/DDBJ databases">
        <authorList>
            <person name="Dougan E. K."/>
            <person name="Rhodes N."/>
            <person name="Thang M."/>
            <person name="Chan C."/>
        </authorList>
    </citation>
    <scope>NUCLEOTIDE SEQUENCE</scope>
</reference>
<dbReference type="SMART" id="SM00855">
    <property type="entry name" value="PGAM"/>
    <property type="match status" value="1"/>
</dbReference>
<keyword evidence="3" id="KW-1185">Reference proteome</keyword>
<dbReference type="InterPro" id="IPR013078">
    <property type="entry name" value="His_Pase_superF_clade-1"/>
</dbReference>
<evidence type="ECO:0000313" key="3">
    <source>
        <dbReference type="Proteomes" id="UP000604046"/>
    </source>
</evidence>
<dbReference type="Proteomes" id="UP000604046">
    <property type="component" value="Unassembled WGS sequence"/>
</dbReference>
<sequence length="397" mass="43883">MPFILPEAQGHSANTCLGHHSAVAVLRHGERQDSVFGSAWHGTEDFQRYPFDCPITDHAVWEAQHAAHQLRNFADFHVIVSSPYLRCVQTAVALADALDIMVVLDYELGEVFGPPVFGDVELRNGRVWRSREELHAALKDWSPQLHKGFSKLPVDRVCWEKVSGRPPSWGEKMKDARQRYARRFLTHLSRGRRSGKGMILVSHGIMVQTCLKVLPSTSALSVASVPFCGGLMAGLRRLSKQVGAELTNPAPSELTEVNLRSHDSAENWPERNSPRKSANHHVEAAQLHAWDVQAVGVEFDTTHMPRESAAVGKHAPQRLARLSAGSCSWAQIELLSGQLATETSGPLELRGTATQDSIEQQHVPVVEDTVPQLSLQSSRLLGRRLSQRSLAASRLSQ</sequence>
<evidence type="ECO:0000313" key="2">
    <source>
        <dbReference type="EMBL" id="CAE7242557.1"/>
    </source>
</evidence>
<comment type="caution">
    <text evidence="2">The sequence shown here is derived from an EMBL/GenBank/DDBJ whole genome shotgun (WGS) entry which is preliminary data.</text>
</comment>
<feature type="region of interest" description="Disordered" evidence="1">
    <location>
        <begin position="258"/>
        <end position="281"/>
    </location>
</feature>
<accession>A0A812LK86</accession>
<dbReference type="PANTHER" id="PTHR16469">
    <property type="entry name" value="UBIQUITIN-ASSOCIATED AND SH3 DOMAIN-CONTAINING BA-RELATED"/>
    <property type="match status" value="1"/>
</dbReference>
<dbReference type="CDD" id="cd07067">
    <property type="entry name" value="HP_PGM_like"/>
    <property type="match status" value="1"/>
</dbReference>
<name>A0A812LK86_9DINO</name>
<dbReference type="InterPro" id="IPR029033">
    <property type="entry name" value="His_PPase_superfam"/>
</dbReference>
<dbReference type="SUPFAM" id="SSF53254">
    <property type="entry name" value="Phosphoglycerate mutase-like"/>
    <property type="match status" value="1"/>
</dbReference>
<proteinExistence type="predicted"/>
<organism evidence="2 3">
    <name type="scientific">Symbiodinium natans</name>
    <dbReference type="NCBI Taxonomy" id="878477"/>
    <lineage>
        <taxon>Eukaryota</taxon>
        <taxon>Sar</taxon>
        <taxon>Alveolata</taxon>
        <taxon>Dinophyceae</taxon>
        <taxon>Suessiales</taxon>
        <taxon>Symbiodiniaceae</taxon>
        <taxon>Symbiodinium</taxon>
    </lineage>
</organism>
<protein>
    <submittedName>
        <fullName evidence="2">Icl1f protein</fullName>
    </submittedName>
</protein>